<evidence type="ECO:0000313" key="2">
    <source>
        <dbReference type="Proteomes" id="UP000009168"/>
    </source>
</evidence>
<proteinExistence type="predicted"/>
<dbReference type="InParanoid" id="I7MAQ4"/>
<keyword evidence="2" id="KW-1185">Reference proteome</keyword>
<reference evidence="2" key="1">
    <citation type="journal article" date="2006" name="PLoS Biol.">
        <title>Macronuclear genome sequence of the ciliate Tetrahymena thermophila, a model eukaryote.</title>
        <authorList>
            <person name="Eisen J.A."/>
            <person name="Coyne R.S."/>
            <person name="Wu M."/>
            <person name="Wu D."/>
            <person name="Thiagarajan M."/>
            <person name="Wortman J.R."/>
            <person name="Badger J.H."/>
            <person name="Ren Q."/>
            <person name="Amedeo P."/>
            <person name="Jones K.M."/>
            <person name="Tallon L.J."/>
            <person name="Delcher A.L."/>
            <person name="Salzberg S.L."/>
            <person name="Silva J.C."/>
            <person name="Haas B.J."/>
            <person name="Majoros W.H."/>
            <person name="Farzad M."/>
            <person name="Carlton J.M."/>
            <person name="Smith R.K. Jr."/>
            <person name="Garg J."/>
            <person name="Pearlman R.E."/>
            <person name="Karrer K.M."/>
            <person name="Sun L."/>
            <person name="Manning G."/>
            <person name="Elde N.C."/>
            <person name="Turkewitz A.P."/>
            <person name="Asai D.J."/>
            <person name="Wilkes D.E."/>
            <person name="Wang Y."/>
            <person name="Cai H."/>
            <person name="Collins K."/>
            <person name="Stewart B.A."/>
            <person name="Lee S.R."/>
            <person name="Wilamowska K."/>
            <person name="Weinberg Z."/>
            <person name="Ruzzo W.L."/>
            <person name="Wloga D."/>
            <person name="Gaertig J."/>
            <person name="Frankel J."/>
            <person name="Tsao C.-C."/>
            <person name="Gorovsky M.A."/>
            <person name="Keeling P.J."/>
            <person name="Waller R.F."/>
            <person name="Patron N.J."/>
            <person name="Cherry J.M."/>
            <person name="Stover N.A."/>
            <person name="Krieger C.J."/>
            <person name="del Toro C."/>
            <person name="Ryder H.F."/>
            <person name="Williamson S.C."/>
            <person name="Barbeau R.A."/>
            <person name="Hamilton E.P."/>
            <person name="Orias E."/>
        </authorList>
    </citation>
    <scope>NUCLEOTIDE SEQUENCE [LARGE SCALE GENOMIC DNA]</scope>
    <source>
        <strain evidence="2">SB210</strain>
    </source>
</reference>
<dbReference type="AlphaFoldDB" id="I7MAQ4"/>
<dbReference type="EMBL" id="GG662429">
    <property type="protein sequence ID" value="EAS05049.2"/>
    <property type="molecule type" value="Genomic_DNA"/>
</dbReference>
<dbReference type="Proteomes" id="UP000009168">
    <property type="component" value="Unassembled WGS sequence"/>
</dbReference>
<protein>
    <submittedName>
        <fullName evidence="1">Uncharacterized protein</fullName>
    </submittedName>
</protein>
<sequence>MDIQTEKTQTIACYRIAQSNCTFSFKFQDSLEHVIALPNYEGLLIFEKGKLFKVNFLLKTILQESQIDKEIKKVVMYDKETIVYITQEAKKIKFFNFVRCENVDIMNIDLPTQSGMPNSERTDSAKDDLFRDGMELVVLPESKYVVLLEIKNTYSTHQNENVITAFHESQQGDFFSQVKYSEPNQKMFFMERLNKRDTICVYTQLFENAPVEFLIWNVSKKGEGLIPQFRLTENLDGVVQHIFSFGENKAGLLANLTKGHFPCLKVFDYTQGSPAKEQTTLLDVIPQDPNSILEQSVNTVSENRAFGIQDIYLTDVENQKIIWQRFGRQGQFFDVYNPSSNKITFMYFEGEDENEEDENNENQCDEKVASVDNKYILSYCRNNSDNDDNEQKFPFMINSIVEVKSSIMHLLIKKQITDKYGEEVCKNIIDMLIRHE</sequence>
<dbReference type="GeneID" id="7836931"/>
<evidence type="ECO:0000313" key="1">
    <source>
        <dbReference type="EMBL" id="EAS05049.2"/>
    </source>
</evidence>
<dbReference type="HOGENOM" id="CLU_629293_0_0_1"/>
<name>I7MAQ4_TETTS</name>
<gene>
    <name evidence="1" type="ORF">TTHERM_00840180</name>
</gene>
<dbReference type="KEGG" id="tet:TTHERM_00840180"/>
<accession>I7MAQ4</accession>
<organism evidence="1 2">
    <name type="scientific">Tetrahymena thermophila (strain SB210)</name>
    <dbReference type="NCBI Taxonomy" id="312017"/>
    <lineage>
        <taxon>Eukaryota</taxon>
        <taxon>Sar</taxon>
        <taxon>Alveolata</taxon>
        <taxon>Ciliophora</taxon>
        <taxon>Intramacronucleata</taxon>
        <taxon>Oligohymenophorea</taxon>
        <taxon>Hymenostomatida</taxon>
        <taxon>Tetrahymenina</taxon>
        <taxon>Tetrahymenidae</taxon>
        <taxon>Tetrahymena</taxon>
    </lineage>
</organism>
<dbReference type="RefSeq" id="XP_001025294.2">
    <property type="nucleotide sequence ID" value="XM_001025294.3"/>
</dbReference>